<dbReference type="PANTHER" id="PTHR22748:SF26">
    <property type="entry name" value="ENDONUCLEASE_EXONUCLEASE_PHOSPHATASE DOMAIN-CONTAINING PROTEIN"/>
    <property type="match status" value="1"/>
</dbReference>
<dbReference type="InterPro" id="IPR036691">
    <property type="entry name" value="Endo/exonu/phosph_ase_sf"/>
</dbReference>
<dbReference type="STRING" id="62062.ENSHHUP00000017699"/>
<evidence type="ECO:0000256" key="2">
    <source>
        <dbReference type="ARBA" id="ARBA00007092"/>
    </source>
</evidence>
<organism evidence="13 14">
    <name type="scientific">Hucho hucho</name>
    <name type="common">huchen</name>
    <dbReference type="NCBI Taxonomy" id="62062"/>
    <lineage>
        <taxon>Eukaryota</taxon>
        <taxon>Metazoa</taxon>
        <taxon>Chordata</taxon>
        <taxon>Craniata</taxon>
        <taxon>Vertebrata</taxon>
        <taxon>Euteleostomi</taxon>
        <taxon>Actinopterygii</taxon>
        <taxon>Neopterygii</taxon>
        <taxon>Teleostei</taxon>
        <taxon>Protacanthopterygii</taxon>
        <taxon>Salmoniformes</taxon>
        <taxon>Salmonidae</taxon>
        <taxon>Salmoninae</taxon>
        <taxon>Hucho</taxon>
    </lineage>
</organism>
<feature type="binding site" evidence="10">
    <location>
        <position position="38"/>
    </location>
    <ligand>
        <name>Mg(2+)</name>
        <dbReference type="ChEBI" id="CHEBI:18420"/>
        <label>1</label>
    </ligand>
</feature>
<evidence type="ECO:0000256" key="11">
    <source>
        <dbReference type="PIRSR" id="PIRSR604808-3"/>
    </source>
</evidence>
<feature type="active site" description="Proton donor/acceptor" evidence="9">
    <location>
        <position position="172"/>
    </location>
</feature>
<comment type="cofactor">
    <cofactor evidence="10">
        <name>Mg(2+)</name>
        <dbReference type="ChEBI" id="CHEBI:18420"/>
    </cofactor>
    <cofactor evidence="10">
        <name>Mn(2+)</name>
        <dbReference type="ChEBI" id="CHEBI:29035"/>
    </cofactor>
    <text evidence="10">Probably binds two magnesium or manganese ions per subunit.</text>
</comment>
<proteinExistence type="inferred from homology"/>
<keyword evidence="4 10" id="KW-0479">Metal-binding</keyword>
<dbReference type="InterPro" id="IPR004808">
    <property type="entry name" value="AP_endonuc_1"/>
</dbReference>
<feature type="binding site" evidence="10">
    <location>
        <position position="260"/>
    </location>
    <ligand>
        <name>Mg(2+)</name>
        <dbReference type="ChEBI" id="CHEBI:18420"/>
        <label>1</label>
    </ligand>
</feature>
<evidence type="ECO:0000256" key="1">
    <source>
        <dbReference type="ARBA" id="ARBA00000493"/>
    </source>
</evidence>
<dbReference type="Ensembl" id="ENSHHUT00000018339.1">
    <property type="protein sequence ID" value="ENSHHUP00000017699.1"/>
    <property type="gene ID" value="ENSHHUG00000011027.1"/>
</dbReference>
<feature type="active site" evidence="9">
    <location>
        <position position="139"/>
    </location>
</feature>
<dbReference type="Proteomes" id="UP000314982">
    <property type="component" value="Unassembled WGS sequence"/>
</dbReference>
<evidence type="ECO:0000259" key="12">
    <source>
        <dbReference type="Pfam" id="PF03372"/>
    </source>
</evidence>
<comment type="similarity">
    <text evidence="2">Belongs to the DNA repair enzymes AP/ExoA family.</text>
</comment>
<evidence type="ECO:0000256" key="4">
    <source>
        <dbReference type="ARBA" id="ARBA00022723"/>
    </source>
</evidence>
<dbReference type="CDD" id="cd09076">
    <property type="entry name" value="L1-EN"/>
    <property type="match status" value="1"/>
</dbReference>
<dbReference type="GeneTree" id="ENSGT00940000175553"/>
<keyword evidence="10" id="KW-0464">Manganese</keyword>
<feature type="site" description="Interaction with DNA substrate" evidence="11">
    <location>
        <position position="260"/>
    </location>
</feature>
<evidence type="ECO:0000256" key="10">
    <source>
        <dbReference type="PIRSR" id="PIRSR604808-2"/>
    </source>
</evidence>
<keyword evidence="14" id="KW-1185">Reference proteome</keyword>
<keyword evidence="8" id="KW-0234">DNA repair</keyword>
<evidence type="ECO:0000313" key="14">
    <source>
        <dbReference type="Proteomes" id="UP000314982"/>
    </source>
</evidence>
<feature type="domain" description="Endonuclease/exonuclease/phosphatase" evidence="12">
    <location>
        <begin position="37"/>
        <end position="260"/>
    </location>
</feature>
<evidence type="ECO:0000256" key="6">
    <source>
        <dbReference type="ARBA" id="ARBA00022801"/>
    </source>
</evidence>
<dbReference type="GO" id="GO:0008311">
    <property type="term" value="F:double-stranded DNA 3'-5' DNA exonuclease activity"/>
    <property type="evidence" value="ECO:0007669"/>
    <property type="project" value="UniProtKB-EC"/>
</dbReference>
<keyword evidence="5" id="KW-0227">DNA damage</keyword>
<evidence type="ECO:0000256" key="9">
    <source>
        <dbReference type="PIRSR" id="PIRSR604808-1"/>
    </source>
</evidence>
<keyword evidence="6" id="KW-0378">Hydrolase</keyword>
<dbReference type="GO" id="GO:0008081">
    <property type="term" value="F:phosphoric diester hydrolase activity"/>
    <property type="evidence" value="ECO:0007669"/>
    <property type="project" value="TreeGrafter"/>
</dbReference>
<dbReference type="Pfam" id="PF03372">
    <property type="entry name" value="Exo_endo_phos"/>
    <property type="match status" value="1"/>
</dbReference>
<reference evidence="13" key="3">
    <citation type="submission" date="2025-09" db="UniProtKB">
        <authorList>
            <consortium name="Ensembl"/>
        </authorList>
    </citation>
    <scope>IDENTIFICATION</scope>
</reference>
<dbReference type="GO" id="GO:0005634">
    <property type="term" value="C:nucleus"/>
    <property type="evidence" value="ECO:0007669"/>
    <property type="project" value="TreeGrafter"/>
</dbReference>
<evidence type="ECO:0000256" key="7">
    <source>
        <dbReference type="ARBA" id="ARBA00022842"/>
    </source>
</evidence>
<dbReference type="AlphaFoldDB" id="A0A4W5L130"/>
<keyword evidence="7 10" id="KW-0460">Magnesium</keyword>
<feature type="binding site" evidence="10">
    <location>
        <position position="172"/>
    </location>
    <ligand>
        <name>Mg(2+)</name>
        <dbReference type="ChEBI" id="CHEBI:18420"/>
        <label>1</label>
    </ligand>
</feature>
<name>A0A4W5L130_9TELE</name>
<feature type="binding site" evidence="10">
    <location>
        <position position="174"/>
    </location>
    <ligand>
        <name>Mg(2+)</name>
        <dbReference type="ChEBI" id="CHEBI:18420"/>
        <label>1</label>
    </ligand>
</feature>
<sequence length="295" mass="33966">MMMIMPHRVFSFSLVSLWFLLLFLSLFYMEVLRVGALNINGGRDRNKRAWVLEVIKQKRLNVVFLQETHSDEANEVDWGMWWEGQHILSHGTNFSAGVAILFSSGLGVTVVSTTEIVKGRVLLVKVDVMGFLFVFLNVYAPNEGTERIAIFDKIKETLRQCDQEGCMVLGGDWNCTVDFTVDRTAEEPHLRSATCLSGLLTEFELSDVWRVRNAKVRQYTWLKVNEGGVSAARLDRLYVSELYCSRVGRCDITPVGFSDHHIVTVDIHLSCPRRSSPYWYFNVKLLHDVMFWEKW</sequence>
<feature type="active site" description="Proton acceptor" evidence="9">
    <location>
        <position position="260"/>
    </location>
</feature>
<feature type="site" description="Transition state stabilizer" evidence="11">
    <location>
        <position position="174"/>
    </location>
</feature>
<dbReference type="GO" id="GO:0046872">
    <property type="term" value="F:metal ion binding"/>
    <property type="evidence" value="ECO:0007669"/>
    <property type="project" value="UniProtKB-KW"/>
</dbReference>
<comment type="catalytic activity">
    <reaction evidence="1">
        <text>Exonucleolytic cleavage in the 3'- to 5'-direction to yield nucleoside 5'-phosphates.</text>
        <dbReference type="EC" id="3.1.11.2"/>
    </reaction>
</comment>
<feature type="binding site" evidence="10">
    <location>
        <position position="259"/>
    </location>
    <ligand>
        <name>Mg(2+)</name>
        <dbReference type="ChEBI" id="CHEBI:18420"/>
        <label>1</label>
    </ligand>
</feature>
<accession>A0A4W5L130</accession>
<feature type="site" description="Important for catalytic activity" evidence="11">
    <location>
        <position position="235"/>
    </location>
</feature>
<dbReference type="GO" id="GO:0006284">
    <property type="term" value="P:base-excision repair"/>
    <property type="evidence" value="ECO:0007669"/>
    <property type="project" value="TreeGrafter"/>
</dbReference>
<dbReference type="PANTHER" id="PTHR22748">
    <property type="entry name" value="AP ENDONUCLEASE"/>
    <property type="match status" value="1"/>
</dbReference>
<evidence type="ECO:0000256" key="8">
    <source>
        <dbReference type="ARBA" id="ARBA00023204"/>
    </source>
</evidence>
<protein>
    <recommendedName>
        <fullName evidence="3">exodeoxyribonuclease III</fullName>
        <ecNumber evidence="3">3.1.11.2</ecNumber>
    </recommendedName>
</protein>
<feature type="binding site" evidence="10">
    <location>
        <position position="67"/>
    </location>
    <ligand>
        <name>Mg(2+)</name>
        <dbReference type="ChEBI" id="CHEBI:18420"/>
        <label>1</label>
    </ligand>
</feature>
<evidence type="ECO:0000256" key="3">
    <source>
        <dbReference type="ARBA" id="ARBA00012115"/>
    </source>
</evidence>
<dbReference type="EC" id="3.1.11.2" evidence="3"/>
<dbReference type="Gene3D" id="3.60.10.10">
    <property type="entry name" value="Endonuclease/exonuclease/phosphatase"/>
    <property type="match status" value="1"/>
</dbReference>
<reference evidence="13" key="2">
    <citation type="submission" date="2025-08" db="UniProtKB">
        <authorList>
            <consortium name="Ensembl"/>
        </authorList>
    </citation>
    <scope>IDENTIFICATION</scope>
</reference>
<evidence type="ECO:0000256" key="5">
    <source>
        <dbReference type="ARBA" id="ARBA00022763"/>
    </source>
</evidence>
<reference evidence="14" key="1">
    <citation type="submission" date="2018-06" db="EMBL/GenBank/DDBJ databases">
        <title>Genome assembly of Danube salmon.</title>
        <authorList>
            <person name="Macqueen D.J."/>
            <person name="Gundappa M.K."/>
        </authorList>
    </citation>
    <scope>NUCLEOTIDE SEQUENCE [LARGE SCALE GENOMIC DNA]</scope>
</reference>
<dbReference type="GO" id="GO:0003906">
    <property type="term" value="F:DNA-(apurinic or apyrimidinic site) endonuclease activity"/>
    <property type="evidence" value="ECO:0007669"/>
    <property type="project" value="TreeGrafter"/>
</dbReference>
<dbReference type="InterPro" id="IPR005135">
    <property type="entry name" value="Endo/exonuclease/phosphatase"/>
</dbReference>
<evidence type="ECO:0000313" key="13">
    <source>
        <dbReference type="Ensembl" id="ENSHHUP00000017699.1"/>
    </source>
</evidence>
<dbReference type="SUPFAM" id="SSF56219">
    <property type="entry name" value="DNase I-like"/>
    <property type="match status" value="1"/>
</dbReference>